<reference evidence="2 3" key="2">
    <citation type="submission" date="2021-03" db="EMBL/GenBank/DDBJ databases">
        <title>Genomic Encyclopedia of Type Strains, Phase IV (KMG-IV): sequencing the most valuable type-strain genomes for metagenomic binning, comparative biology and taxonomic classification.</title>
        <authorList>
            <person name="Goeker M."/>
        </authorList>
    </citation>
    <scope>NUCLEOTIDE SEQUENCE [LARGE SCALE GENOMIC DNA]</scope>
    <source>
        <strain evidence="2 3">DSM 41954</strain>
    </source>
</reference>
<dbReference type="RefSeq" id="WP_209469080.1">
    <property type="nucleotide sequence ID" value="NZ_BAABDR010000100.1"/>
</dbReference>
<evidence type="ECO:0008006" key="4">
    <source>
        <dbReference type="Google" id="ProtNLM"/>
    </source>
</evidence>
<protein>
    <recommendedName>
        <fullName evidence="4">Lasso RiPP family leader peptide-containing protein</fullName>
    </recommendedName>
</protein>
<sequence>MDAIRYEAPALFEIGGFSEKTRWVRVGWVPDLLSTFGG</sequence>
<keyword evidence="3" id="KW-1185">Reference proteome</keyword>
<dbReference type="EMBL" id="LK022849">
    <property type="protein sequence ID" value="CDR18161.1"/>
    <property type="molecule type" value="Genomic_DNA"/>
</dbReference>
<evidence type="ECO:0000313" key="1">
    <source>
        <dbReference type="EMBL" id="CDR18161.1"/>
    </source>
</evidence>
<name>A0A061ACL1_9ACTN</name>
<dbReference type="EMBL" id="JAGGLR010000032">
    <property type="protein sequence ID" value="MBP2067606.1"/>
    <property type="molecule type" value="Genomic_DNA"/>
</dbReference>
<dbReference type="AlphaFoldDB" id="A0A061ACL1"/>
<evidence type="ECO:0000313" key="2">
    <source>
        <dbReference type="EMBL" id="MBP2067606.1"/>
    </source>
</evidence>
<gene>
    <name evidence="2" type="ORF">J2Z30_008673</name>
    <name evidence="1" type="ORF">SIRAN59</name>
</gene>
<organism evidence="1">
    <name type="scientific">Streptomyces iranensis</name>
    <dbReference type="NCBI Taxonomy" id="576784"/>
    <lineage>
        <taxon>Bacteria</taxon>
        <taxon>Bacillati</taxon>
        <taxon>Actinomycetota</taxon>
        <taxon>Actinomycetes</taxon>
        <taxon>Kitasatosporales</taxon>
        <taxon>Streptomycetaceae</taxon>
        <taxon>Streptomyces</taxon>
        <taxon>Streptomyces violaceusniger group</taxon>
    </lineage>
</organism>
<dbReference type="Proteomes" id="UP000756710">
    <property type="component" value="Unassembled WGS sequence"/>
</dbReference>
<evidence type="ECO:0000313" key="3">
    <source>
        <dbReference type="Proteomes" id="UP000756710"/>
    </source>
</evidence>
<dbReference type="NCBIfam" id="NF033521">
    <property type="entry name" value="lasso_leader_L3"/>
    <property type="match status" value="1"/>
</dbReference>
<reference evidence="1" key="1">
    <citation type="submission" date="2014-05" db="EMBL/GenBank/DDBJ databases">
        <authorList>
            <person name="Horn Fabian"/>
        </authorList>
    </citation>
    <scope>NUCLEOTIDE SEQUENCE</scope>
</reference>
<dbReference type="HOGENOM" id="CLU_3333586_0_0_11"/>
<proteinExistence type="predicted"/>
<accession>A0A061ACL1</accession>